<feature type="transmembrane region" description="Helical" evidence="6">
    <location>
        <begin position="12"/>
        <end position="30"/>
    </location>
</feature>
<dbReference type="AlphaFoldDB" id="A0AAD4L3C6"/>
<feature type="transmembrane region" description="Helical" evidence="6">
    <location>
        <begin position="77"/>
        <end position="97"/>
    </location>
</feature>
<evidence type="ECO:0000256" key="2">
    <source>
        <dbReference type="ARBA" id="ARBA00022692"/>
    </source>
</evidence>
<keyword evidence="3 6" id="KW-1133">Transmembrane helix</keyword>
<dbReference type="GO" id="GO:0000329">
    <property type="term" value="C:fungal-type vacuole membrane"/>
    <property type="evidence" value="ECO:0007669"/>
    <property type="project" value="TreeGrafter"/>
</dbReference>
<keyword evidence="2 6" id="KW-0812">Transmembrane</keyword>
<dbReference type="Proteomes" id="UP001201262">
    <property type="component" value="Unassembled WGS sequence"/>
</dbReference>
<evidence type="ECO:0000313" key="9">
    <source>
        <dbReference type="Proteomes" id="UP001201262"/>
    </source>
</evidence>
<accession>A0AAD4L3C6</accession>
<evidence type="ECO:0000256" key="4">
    <source>
        <dbReference type="ARBA" id="ARBA00023136"/>
    </source>
</evidence>
<evidence type="ECO:0000256" key="5">
    <source>
        <dbReference type="SAM" id="MobiDB-lite"/>
    </source>
</evidence>
<name>A0AAD4L3C6_9EURO</name>
<feature type="transmembrane region" description="Helical" evidence="6">
    <location>
        <begin position="330"/>
        <end position="348"/>
    </location>
</feature>
<dbReference type="Pfam" id="PF06813">
    <property type="entry name" value="Nodulin-like"/>
    <property type="match status" value="1"/>
</dbReference>
<evidence type="ECO:0000259" key="7">
    <source>
        <dbReference type="Pfam" id="PF06813"/>
    </source>
</evidence>
<feature type="compositionally biased region" description="Polar residues" evidence="5">
    <location>
        <begin position="285"/>
        <end position="294"/>
    </location>
</feature>
<protein>
    <submittedName>
        <fullName evidence="8">MFS transporter</fullName>
    </submittedName>
</protein>
<dbReference type="PANTHER" id="PTHR21576:SF158">
    <property type="entry name" value="RIBOSOMAL RNA-PROCESSING PROTEIN 12-LIKE CONSERVED DOMAIN-CONTAINING PROTEIN"/>
    <property type="match status" value="1"/>
</dbReference>
<sequence length="553" mass="59852">MVVGSLHTQRIISVVAATVVALASGTNYAYSAWAPQFAERMHLSSKEINLLGVAGNIGLYCSGIPTGILTDTRGPTITLLIGTVSLFLGYYPIYLAYEHGQGYMSLGPLCFFAWLFGLGGSASFSGAIKAAASNFPEQRGTATAFPIAAFGLSAFFFSTMSSIFFHGDTGALLFSLALGTSIMVFVFGFFLRILPPTQSYTSVPDRDTGERQQFTYEEPEEIGRQNINSTSSPSQSSSSSSSSQPLLHARQEPSSSTSGGEAVHDLGHSRVADEATSLVYKPETPTISDEQSGCQIPAYHGNNEDYENGSHYPDIRGLALLRKSEFWQQFLLMGLLSGIGLMTINNIGNTTKALWRYYDDSADSKFIQHRQVIHVSTLSIGSFLGRLLSGVGSDLLVTKLNMSRFWCIFLSSVVFTLTQLAGTSINNPNQLYIISGLTGIAYGFLFGVFPSLVAHTFGITGLSQNWGVMTLAPVLSGNVFNLLYGAIYDHHSIIGPDGQRDCSEGLQCYRTAYTLTFFSGLAGIGVSLYCIWQERLIHGKGKGSKIEDHERMA</sequence>
<keyword evidence="9" id="KW-1185">Reference proteome</keyword>
<evidence type="ECO:0000256" key="6">
    <source>
        <dbReference type="SAM" id="Phobius"/>
    </source>
</evidence>
<feature type="region of interest" description="Disordered" evidence="5">
    <location>
        <begin position="216"/>
        <end position="263"/>
    </location>
</feature>
<dbReference type="InterPro" id="IPR036259">
    <property type="entry name" value="MFS_trans_sf"/>
</dbReference>
<dbReference type="GeneID" id="70245096"/>
<dbReference type="InterPro" id="IPR010658">
    <property type="entry name" value="Nodulin-like"/>
</dbReference>
<feature type="transmembrane region" description="Helical" evidence="6">
    <location>
        <begin position="405"/>
        <end position="425"/>
    </location>
</feature>
<feature type="domain" description="Nodulin-like" evidence="7">
    <location>
        <begin position="12"/>
        <end position="201"/>
    </location>
</feature>
<feature type="transmembrane region" description="Helical" evidence="6">
    <location>
        <begin position="171"/>
        <end position="191"/>
    </location>
</feature>
<reference evidence="8" key="1">
    <citation type="submission" date="2021-12" db="EMBL/GenBank/DDBJ databases">
        <title>Convergent genome expansion in fungi linked to evolution of root-endophyte symbiosis.</title>
        <authorList>
            <consortium name="DOE Joint Genome Institute"/>
            <person name="Ke Y.-H."/>
            <person name="Bonito G."/>
            <person name="Liao H.-L."/>
            <person name="Looney B."/>
            <person name="Rojas-Flechas A."/>
            <person name="Nash J."/>
            <person name="Hameed K."/>
            <person name="Schadt C."/>
            <person name="Martin F."/>
            <person name="Crous P.W."/>
            <person name="Miettinen O."/>
            <person name="Magnuson J.K."/>
            <person name="Labbe J."/>
            <person name="Jacobson D."/>
            <person name="Doktycz M.J."/>
            <person name="Veneault-Fourrey C."/>
            <person name="Kuo A."/>
            <person name="Mondo S."/>
            <person name="Calhoun S."/>
            <person name="Riley R."/>
            <person name="Ohm R."/>
            <person name="LaButti K."/>
            <person name="Andreopoulos B."/>
            <person name="Pangilinan J."/>
            <person name="Nolan M."/>
            <person name="Tritt A."/>
            <person name="Clum A."/>
            <person name="Lipzen A."/>
            <person name="Daum C."/>
            <person name="Barry K."/>
            <person name="Grigoriev I.V."/>
            <person name="Vilgalys R."/>
        </authorList>
    </citation>
    <scope>NUCLEOTIDE SEQUENCE</scope>
    <source>
        <strain evidence="8">PMI_201</strain>
    </source>
</reference>
<dbReference type="RefSeq" id="XP_046077793.1">
    <property type="nucleotide sequence ID" value="XM_046214809.1"/>
</dbReference>
<dbReference type="PANTHER" id="PTHR21576">
    <property type="entry name" value="UNCHARACTERIZED NODULIN-LIKE PROTEIN"/>
    <property type="match status" value="1"/>
</dbReference>
<comment type="caution">
    <text evidence="8">The sequence shown here is derived from an EMBL/GenBank/DDBJ whole genome shotgun (WGS) entry which is preliminary data.</text>
</comment>
<feature type="transmembrane region" description="Helical" evidence="6">
    <location>
        <begin position="431"/>
        <end position="454"/>
    </location>
</feature>
<evidence type="ECO:0000256" key="3">
    <source>
        <dbReference type="ARBA" id="ARBA00022989"/>
    </source>
</evidence>
<dbReference type="SUPFAM" id="SSF103473">
    <property type="entry name" value="MFS general substrate transporter"/>
    <property type="match status" value="1"/>
</dbReference>
<feature type="transmembrane region" description="Helical" evidence="6">
    <location>
        <begin position="513"/>
        <end position="532"/>
    </location>
</feature>
<feature type="region of interest" description="Disordered" evidence="5">
    <location>
        <begin position="283"/>
        <end position="307"/>
    </location>
</feature>
<feature type="transmembrane region" description="Helical" evidence="6">
    <location>
        <begin position="103"/>
        <end position="124"/>
    </location>
</feature>
<feature type="transmembrane region" description="Helical" evidence="6">
    <location>
        <begin position="144"/>
        <end position="165"/>
    </location>
</feature>
<evidence type="ECO:0000256" key="1">
    <source>
        <dbReference type="ARBA" id="ARBA00004141"/>
    </source>
</evidence>
<organism evidence="8 9">
    <name type="scientific">Talaromyces proteolyticus</name>
    <dbReference type="NCBI Taxonomy" id="1131652"/>
    <lineage>
        <taxon>Eukaryota</taxon>
        <taxon>Fungi</taxon>
        <taxon>Dikarya</taxon>
        <taxon>Ascomycota</taxon>
        <taxon>Pezizomycotina</taxon>
        <taxon>Eurotiomycetes</taxon>
        <taxon>Eurotiomycetidae</taxon>
        <taxon>Eurotiales</taxon>
        <taxon>Trichocomaceae</taxon>
        <taxon>Talaromyces</taxon>
        <taxon>Talaromyces sect. Bacilispori</taxon>
    </lineage>
</organism>
<feature type="compositionally biased region" description="Low complexity" evidence="5">
    <location>
        <begin position="229"/>
        <end position="245"/>
    </location>
</feature>
<gene>
    <name evidence="8" type="ORF">BGW36DRAFT_367011</name>
</gene>
<evidence type="ECO:0000313" key="8">
    <source>
        <dbReference type="EMBL" id="KAH8705172.1"/>
    </source>
</evidence>
<dbReference type="EMBL" id="JAJTJA010000001">
    <property type="protein sequence ID" value="KAH8705172.1"/>
    <property type="molecule type" value="Genomic_DNA"/>
</dbReference>
<keyword evidence="4 6" id="KW-0472">Membrane</keyword>
<comment type="subcellular location">
    <subcellularLocation>
        <location evidence="1">Membrane</location>
        <topology evidence="1">Multi-pass membrane protein</topology>
    </subcellularLocation>
</comment>
<proteinExistence type="predicted"/>
<dbReference type="Gene3D" id="1.20.1250.20">
    <property type="entry name" value="MFS general substrate transporter like domains"/>
    <property type="match status" value="2"/>
</dbReference>
<feature type="transmembrane region" description="Helical" evidence="6">
    <location>
        <begin position="466"/>
        <end position="487"/>
    </location>
</feature>